<dbReference type="AlphaFoldDB" id="K5V3Q9"/>
<dbReference type="HOGENOM" id="CLU_750292_0_0_1"/>
<accession>K5V3Q9</accession>
<organism evidence="1 2">
    <name type="scientific">Phanerochaete carnosa (strain HHB-10118-sp)</name>
    <name type="common">White-rot fungus</name>
    <name type="synonym">Peniophora carnosa</name>
    <dbReference type="NCBI Taxonomy" id="650164"/>
    <lineage>
        <taxon>Eukaryota</taxon>
        <taxon>Fungi</taxon>
        <taxon>Dikarya</taxon>
        <taxon>Basidiomycota</taxon>
        <taxon>Agaricomycotina</taxon>
        <taxon>Agaricomycetes</taxon>
        <taxon>Polyporales</taxon>
        <taxon>Phanerochaetaceae</taxon>
        <taxon>Phanerochaete</taxon>
    </lineage>
</organism>
<reference evidence="1 2" key="1">
    <citation type="journal article" date="2012" name="BMC Genomics">
        <title>Comparative genomics of the white-rot fungi, Phanerochaete carnosa and P. chrysosporium, to elucidate the genetic basis of the distinct wood types they colonize.</title>
        <authorList>
            <person name="Suzuki H."/>
            <person name="MacDonald J."/>
            <person name="Syed K."/>
            <person name="Salamov A."/>
            <person name="Hori C."/>
            <person name="Aerts A."/>
            <person name="Henrissat B."/>
            <person name="Wiebenga A."/>
            <person name="vanKuyk P.A."/>
            <person name="Barry K."/>
            <person name="Lindquist E."/>
            <person name="LaButti K."/>
            <person name="Lapidus A."/>
            <person name="Lucas S."/>
            <person name="Coutinho P."/>
            <person name="Gong Y."/>
            <person name="Samejima M."/>
            <person name="Mahadevan R."/>
            <person name="Abou-Zaid M."/>
            <person name="de Vries R.P."/>
            <person name="Igarashi K."/>
            <person name="Yadav J.S."/>
            <person name="Grigoriev I.V."/>
            <person name="Master E.R."/>
        </authorList>
    </citation>
    <scope>NUCLEOTIDE SEQUENCE [LARGE SCALE GENOMIC DNA]</scope>
    <source>
        <strain evidence="1 2">HHB-10118-sp</strain>
    </source>
</reference>
<dbReference type="InParanoid" id="K5V3Q9"/>
<dbReference type="EMBL" id="JH930471">
    <property type="protein sequence ID" value="EKM57221.1"/>
    <property type="molecule type" value="Genomic_DNA"/>
</dbReference>
<keyword evidence="2" id="KW-1185">Reference proteome</keyword>
<dbReference type="Proteomes" id="UP000008370">
    <property type="component" value="Unassembled WGS sequence"/>
</dbReference>
<evidence type="ECO:0000313" key="2">
    <source>
        <dbReference type="Proteomes" id="UP000008370"/>
    </source>
</evidence>
<evidence type="ECO:0000313" key="1">
    <source>
        <dbReference type="EMBL" id="EKM57221.1"/>
    </source>
</evidence>
<dbReference type="OrthoDB" id="2802955at2759"/>
<protein>
    <recommendedName>
        <fullName evidence="3">F-box domain-containing protein</fullName>
    </recommendedName>
</protein>
<name>K5V3Q9_PHACS</name>
<evidence type="ECO:0008006" key="3">
    <source>
        <dbReference type="Google" id="ProtNLM"/>
    </source>
</evidence>
<gene>
    <name evidence="1" type="ORF">PHACADRAFT_254870</name>
</gene>
<dbReference type="GeneID" id="18916157"/>
<sequence length="369" mass="41362">MCGPRGSMPIDLRALLTRCQMASSTSPESAAQRIPPELFKRIIDNLKPQELDGSTRLAWTKSRKTKKLRGQQQKHELGQCSLVCRYWAVHCRGPIFRNVEIRTLEDAHRLLEFAKTSTIGISIGSYISSITVRAAVPSLPWIHLITNAIPHDAFPNLNSYTINVSEAPFSEAPELRPFAPRSVFYGLPRSLPATKRPLPLSLRDLRFAAFADMISFIESFVASKPRSHSASLYLDQITWADGNTLMPSETPAAFRGMRRRWRKHFKSIVSNNCTDAWPLVWLLVTAERPKPSLNRTPPFVDGMEVRRLTALVQVIMDNCQCTICSERKSGHKSTSSPGHLPSVFMKEVEPERGSRGVCSVCYMPKANGS</sequence>
<dbReference type="RefSeq" id="XP_007395042.1">
    <property type="nucleotide sequence ID" value="XM_007394980.1"/>
</dbReference>
<dbReference type="KEGG" id="pco:PHACADRAFT_254870"/>
<proteinExistence type="predicted"/>